<dbReference type="InterPro" id="IPR050832">
    <property type="entry name" value="Bact_Acetyltransf"/>
</dbReference>
<dbReference type="PROSITE" id="PS51186">
    <property type="entry name" value="GNAT"/>
    <property type="match status" value="1"/>
</dbReference>
<dbReference type="RefSeq" id="WP_344227292.1">
    <property type="nucleotide sequence ID" value="NZ_BAAARI010000005.1"/>
</dbReference>
<keyword evidence="1" id="KW-0808">Transferase</keyword>
<dbReference type="Proteomes" id="UP001500274">
    <property type="component" value="Unassembled WGS sequence"/>
</dbReference>
<evidence type="ECO:0000259" key="3">
    <source>
        <dbReference type="PROSITE" id="PS51186"/>
    </source>
</evidence>
<reference evidence="4 5" key="1">
    <citation type="journal article" date="2019" name="Int. J. Syst. Evol. Microbiol.">
        <title>The Global Catalogue of Microorganisms (GCM) 10K type strain sequencing project: providing services to taxonomists for standard genome sequencing and annotation.</title>
        <authorList>
            <consortium name="The Broad Institute Genomics Platform"/>
            <consortium name="The Broad Institute Genome Sequencing Center for Infectious Disease"/>
            <person name="Wu L."/>
            <person name="Ma J."/>
        </authorList>
    </citation>
    <scope>NUCLEOTIDE SEQUENCE [LARGE SCALE GENOMIC DNA]</scope>
    <source>
        <strain evidence="4 5">JCM 16365</strain>
    </source>
</reference>
<dbReference type="EMBL" id="BAAARI010000005">
    <property type="protein sequence ID" value="GAA2572277.1"/>
    <property type="molecule type" value="Genomic_DNA"/>
</dbReference>
<evidence type="ECO:0000256" key="2">
    <source>
        <dbReference type="ARBA" id="ARBA00023315"/>
    </source>
</evidence>
<comment type="caution">
    <text evidence="4">The sequence shown here is derived from an EMBL/GenBank/DDBJ whole genome shotgun (WGS) entry which is preliminary data.</text>
</comment>
<organism evidence="4 5">
    <name type="scientific">Microbacterium binotii</name>
    <dbReference type="NCBI Taxonomy" id="462710"/>
    <lineage>
        <taxon>Bacteria</taxon>
        <taxon>Bacillati</taxon>
        <taxon>Actinomycetota</taxon>
        <taxon>Actinomycetes</taxon>
        <taxon>Micrococcales</taxon>
        <taxon>Microbacteriaceae</taxon>
        <taxon>Microbacterium</taxon>
    </lineage>
</organism>
<name>A0ABN3P9V2_9MICO</name>
<feature type="domain" description="N-acetyltransferase" evidence="3">
    <location>
        <begin position="4"/>
        <end position="159"/>
    </location>
</feature>
<keyword evidence="2" id="KW-0012">Acyltransferase</keyword>
<sequence length="159" mass="17119">MSSTVVRIASDGDAAAVSELLRAYHEHTEAEKIAHGLQEFGPLAPAYAAEIAAPAFPGSDVLLAERDRRIVGMVVVRVDGADAEIKRLWVDPAVRGAGAGGALLAEAARRATAAGAASLRLSVWDWRRDALGLYRSRGFVEVASWETRERLVCLRMPLR</sequence>
<evidence type="ECO:0000313" key="4">
    <source>
        <dbReference type="EMBL" id="GAA2572277.1"/>
    </source>
</evidence>
<dbReference type="SUPFAM" id="SSF55729">
    <property type="entry name" value="Acyl-CoA N-acyltransferases (Nat)"/>
    <property type="match status" value="1"/>
</dbReference>
<evidence type="ECO:0000256" key="1">
    <source>
        <dbReference type="ARBA" id="ARBA00022679"/>
    </source>
</evidence>
<dbReference type="InterPro" id="IPR000182">
    <property type="entry name" value="GNAT_dom"/>
</dbReference>
<protein>
    <recommendedName>
        <fullName evidence="3">N-acetyltransferase domain-containing protein</fullName>
    </recommendedName>
</protein>
<gene>
    <name evidence="4" type="ORF">GCM10009862_08960</name>
</gene>
<dbReference type="InterPro" id="IPR016181">
    <property type="entry name" value="Acyl_CoA_acyltransferase"/>
</dbReference>
<evidence type="ECO:0000313" key="5">
    <source>
        <dbReference type="Proteomes" id="UP001500274"/>
    </source>
</evidence>
<proteinExistence type="predicted"/>
<accession>A0ABN3P9V2</accession>
<dbReference type="PANTHER" id="PTHR43877">
    <property type="entry name" value="AMINOALKYLPHOSPHONATE N-ACETYLTRANSFERASE-RELATED-RELATED"/>
    <property type="match status" value="1"/>
</dbReference>
<dbReference type="Pfam" id="PF00583">
    <property type="entry name" value="Acetyltransf_1"/>
    <property type="match status" value="1"/>
</dbReference>
<dbReference type="Gene3D" id="3.40.630.30">
    <property type="match status" value="1"/>
</dbReference>
<dbReference type="PANTHER" id="PTHR43877:SF2">
    <property type="entry name" value="AMINOALKYLPHOSPHONATE N-ACETYLTRANSFERASE-RELATED"/>
    <property type="match status" value="1"/>
</dbReference>
<keyword evidence="5" id="KW-1185">Reference proteome</keyword>